<evidence type="ECO:0000313" key="1">
    <source>
        <dbReference type="EMBL" id="OOR83898.1"/>
    </source>
</evidence>
<dbReference type="EMBL" id="MUXT01000006">
    <property type="protein sequence ID" value="OOR83898.1"/>
    <property type="molecule type" value="Genomic_DNA"/>
</dbReference>
<evidence type="ECO:0000313" key="2">
    <source>
        <dbReference type="Proteomes" id="UP000190322"/>
    </source>
</evidence>
<dbReference type="AlphaFoldDB" id="A0A1S9ZKC7"/>
<comment type="caution">
    <text evidence="1">The sequence shown here is derived from an EMBL/GenBank/DDBJ whole genome shotgun (WGS) entry which is preliminary data.</text>
</comment>
<dbReference type="RefSeq" id="WP_078256032.1">
    <property type="nucleotide sequence ID" value="NZ_MUXT01000006.1"/>
</dbReference>
<dbReference type="Proteomes" id="UP000190322">
    <property type="component" value="Unassembled WGS sequence"/>
</dbReference>
<reference evidence="1 2" key="1">
    <citation type="submission" date="2017-02" db="EMBL/GenBank/DDBJ databases">
        <title>Draft genome sequence of Moraxella canis CCUG 8415A type strain.</title>
        <authorList>
            <person name="Engstrom-Jakobsson H."/>
            <person name="Salva-Serra F."/>
            <person name="Thorell K."/>
            <person name="Gonzales-Siles L."/>
            <person name="Karlsson R."/>
            <person name="Boulund F."/>
            <person name="Engstrand L."/>
            <person name="Moore E."/>
        </authorList>
    </citation>
    <scope>NUCLEOTIDE SEQUENCE [LARGE SCALE GENOMIC DNA]</scope>
    <source>
        <strain evidence="1 2">CCUG 8415A</strain>
    </source>
</reference>
<accession>A0A1S9ZKC7</accession>
<gene>
    <name evidence="1" type="ORF">B0180_05505</name>
</gene>
<organism evidence="1 2">
    <name type="scientific">Moraxella canis</name>
    <dbReference type="NCBI Taxonomy" id="90239"/>
    <lineage>
        <taxon>Bacteria</taxon>
        <taxon>Pseudomonadati</taxon>
        <taxon>Pseudomonadota</taxon>
        <taxon>Gammaproteobacteria</taxon>
        <taxon>Moraxellales</taxon>
        <taxon>Moraxellaceae</taxon>
        <taxon>Moraxella</taxon>
    </lineage>
</organism>
<name>A0A1S9ZKC7_9GAMM</name>
<proteinExistence type="predicted"/>
<protein>
    <submittedName>
        <fullName evidence="1">Uncharacterized protein</fullName>
    </submittedName>
</protein>
<sequence length="112" mass="12867">MLHTNDAQSQQTQSKAVTISRIYHALRQMRLTTEHGRRVKSNTIAHLLSYEESIRSGHTLNVGALGAAIINMNWMIDHITHIDDKRVLPSERLFLCQAARICQQRYDIEKSL</sequence>